<dbReference type="AlphaFoldDB" id="A0AAE0SQ37"/>
<name>A0AAE0SQ37_9BIVA</name>
<evidence type="ECO:0000313" key="2">
    <source>
        <dbReference type="EMBL" id="KAK3595974.1"/>
    </source>
</evidence>
<reference evidence="2" key="2">
    <citation type="journal article" date="2021" name="Genome Biol. Evol.">
        <title>Developing a high-quality reference genome for a parasitic bivalve with doubly uniparental inheritance (Bivalvia: Unionida).</title>
        <authorList>
            <person name="Smith C.H."/>
        </authorList>
    </citation>
    <scope>NUCLEOTIDE SEQUENCE</scope>
    <source>
        <strain evidence="2">CHS0354</strain>
        <tissue evidence="2">Mantle</tissue>
    </source>
</reference>
<protein>
    <submittedName>
        <fullName evidence="2">Uncharacterized protein</fullName>
    </submittedName>
</protein>
<dbReference type="EMBL" id="JAEAOA010001917">
    <property type="protein sequence ID" value="KAK3595974.1"/>
    <property type="molecule type" value="Genomic_DNA"/>
</dbReference>
<proteinExistence type="predicted"/>
<feature type="region of interest" description="Disordered" evidence="1">
    <location>
        <begin position="16"/>
        <end position="46"/>
    </location>
</feature>
<comment type="caution">
    <text evidence="2">The sequence shown here is derived from an EMBL/GenBank/DDBJ whole genome shotgun (WGS) entry which is preliminary data.</text>
</comment>
<reference evidence="2" key="3">
    <citation type="submission" date="2023-05" db="EMBL/GenBank/DDBJ databases">
        <authorList>
            <person name="Smith C.H."/>
        </authorList>
    </citation>
    <scope>NUCLEOTIDE SEQUENCE</scope>
    <source>
        <strain evidence="2">CHS0354</strain>
        <tissue evidence="2">Mantle</tissue>
    </source>
</reference>
<evidence type="ECO:0000313" key="3">
    <source>
        <dbReference type="Proteomes" id="UP001195483"/>
    </source>
</evidence>
<accession>A0AAE0SQ37</accession>
<evidence type="ECO:0000256" key="1">
    <source>
        <dbReference type="SAM" id="MobiDB-lite"/>
    </source>
</evidence>
<sequence length="80" mass="8849">MLLNCLSVFKQTDPLTKTQDCDKTSTHSSTLGEQQNSSQPQEGEKKFLHLGKNIQFTYDGIINKGGDKEETAADDNENAD</sequence>
<reference evidence="2" key="1">
    <citation type="journal article" date="2021" name="Genome Biol. Evol.">
        <title>A High-Quality Reference Genome for a Parasitic Bivalve with Doubly Uniparental Inheritance (Bivalvia: Unionida).</title>
        <authorList>
            <person name="Smith C.H."/>
        </authorList>
    </citation>
    <scope>NUCLEOTIDE SEQUENCE</scope>
    <source>
        <strain evidence="2">CHS0354</strain>
    </source>
</reference>
<organism evidence="2 3">
    <name type="scientific">Potamilus streckersoni</name>
    <dbReference type="NCBI Taxonomy" id="2493646"/>
    <lineage>
        <taxon>Eukaryota</taxon>
        <taxon>Metazoa</taxon>
        <taxon>Spiralia</taxon>
        <taxon>Lophotrochozoa</taxon>
        <taxon>Mollusca</taxon>
        <taxon>Bivalvia</taxon>
        <taxon>Autobranchia</taxon>
        <taxon>Heteroconchia</taxon>
        <taxon>Palaeoheterodonta</taxon>
        <taxon>Unionida</taxon>
        <taxon>Unionoidea</taxon>
        <taxon>Unionidae</taxon>
        <taxon>Ambleminae</taxon>
        <taxon>Lampsilini</taxon>
        <taxon>Potamilus</taxon>
    </lineage>
</organism>
<keyword evidence="3" id="KW-1185">Reference proteome</keyword>
<gene>
    <name evidence="2" type="ORF">CHS0354_032490</name>
</gene>
<dbReference type="Proteomes" id="UP001195483">
    <property type="component" value="Unassembled WGS sequence"/>
</dbReference>
<feature type="compositionally biased region" description="Polar residues" evidence="1">
    <location>
        <begin position="26"/>
        <end position="41"/>
    </location>
</feature>